<keyword evidence="13" id="KW-0275">Fatty acid biosynthesis</keyword>
<dbReference type="InterPro" id="IPR014430">
    <property type="entry name" value="Scs7"/>
</dbReference>
<comment type="subcellular location">
    <subcellularLocation>
        <location evidence="2">Endoplasmic reticulum membrane</location>
        <topology evidence="2">Multi-pass membrane protein</topology>
    </subcellularLocation>
</comment>
<evidence type="ECO:0000313" key="17">
    <source>
        <dbReference type="Proteomes" id="UP000535491"/>
    </source>
</evidence>
<evidence type="ECO:0000256" key="9">
    <source>
        <dbReference type="ARBA" id="ARBA00022989"/>
    </source>
</evidence>
<feature type="transmembrane region" description="Helical" evidence="14">
    <location>
        <begin position="90"/>
        <end position="112"/>
    </location>
</feature>
<evidence type="ECO:0000256" key="3">
    <source>
        <dbReference type="ARBA" id="ARBA00022516"/>
    </source>
</evidence>
<dbReference type="GO" id="GO:0005506">
    <property type="term" value="F:iron ion binding"/>
    <property type="evidence" value="ECO:0007669"/>
    <property type="project" value="InterPro"/>
</dbReference>
<keyword evidence="8" id="KW-0862">Zinc</keyword>
<keyword evidence="4 14" id="KW-0812">Transmembrane</keyword>
<feature type="transmembrane region" description="Helical" evidence="14">
    <location>
        <begin position="118"/>
        <end position="135"/>
    </location>
</feature>
<evidence type="ECO:0000256" key="12">
    <source>
        <dbReference type="ARBA" id="ARBA00023136"/>
    </source>
</evidence>
<keyword evidence="11" id="KW-0443">Lipid metabolism</keyword>
<accession>A0A7W2A7G9</accession>
<dbReference type="EMBL" id="JACEIQ010000001">
    <property type="protein sequence ID" value="MBA4493114.1"/>
    <property type="molecule type" value="Genomic_DNA"/>
</dbReference>
<keyword evidence="7" id="KW-0276">Fatty acid metabolism</keyword>
<dbReference type="GO" id="GO:0006633">
    <property type="term" value="P:fatty acid biosynthetic process"/>
    <property type="evidence" value="ECO:0007669"/>
    <property type="project" value="UniProtKB-KW"/>
</dbReference>
<evidence type="ECO:0000256" key="8">
    <source>
        <dbReference type="ARBA" id="ARBA00022833"/>
    </source>
</evidence>
<feature type="domain" description="Fatty acid hydroxylase" evidence="15">
    <location>
        <begin position="42"/>
        <end position="183"/>
    </location>
</feature>
<keyword evidence="10" id="KW-0560">Oxidoreductase</keyword>
<keyword evidence="9 14" id="KW-1133">Transmembrane helix</keyword>
<reference evidence="16 17" key="1">
    <citation type="submission" date="2020-07" db="EMBL/GenBank/DDBJ databases">
        <authorList>
            <person name="Feng H."/>
        </authorList>
    </citation>
    <scope>NUCLEOTIDE SEQUENCE [LARGE SCALE GENOMIC DNA]</scope>
    <source>
        <strain evidence="17">s-10</strain>
    </source>
</reference>
<keyword evidence="5" id="KW-0479">Metal-binding</keyword>
<dbReference type="InterPro" id="IPR006694">
    <property type="entry name" value="Fatty_acid_hydroxylase"/>
</dbReference>
<feature type="transmembrane region" description="Helical" evidence="14">
    <location>
        <begin position="9"/>
        <end position="29"/>
    </location>
</feature>
<organism evidence="16 17">
    <name type="scientific">Paenactinomyces guangxiensis</name>
    <dbReference type="NCBI Taxonomy" id="1490290"/>
    <lineage>
        <taxon>Bacteria</taxon>
        <taxon>Bacillati</taxon>
        <taxon>Bacillota</taxon>
        <taxon>Bacilli</taxon>
        <taxon>Bacillales</taxon>
        <taxon>Thermoactinomycetaceae</taxon>
        <taxon>Paenactinomyces</taxon>
    </lineage>
</organism>
<evidence type="ECO:0000256" key="4">
    <source>
        <dbReference type="ARBA" id="ARBA00022692"/>
    </source>
</evidence>
<dbReference type="RefSeq" id="WP_181750323.1">
    <property type="nucleotide sequence ID" value="NZ_JACEIQ010000001.1"/>
</dbReference>
<evidence type="ECO:0000256" key="13">
    <source>
        <dbReference type="ARBA" id="ARBA00023160"/>
    </source>
</evidence>
<evidence type="ECO:0000256" key="14">
    <source>
        <dbReference type="SAM" id="Phobius"/>
    </source>
</evidence>
<protein>
    <submittedName>
        <fullName evidence="16">Sterol desaturase family protein</fullName>
    </submittedName>
</protein>
<proteinExistence type="predicted"/>
<evidence type="ECO:0000259" key="15">
    <source>
        <dbReference type="Pfam" id="PF04116"/>
    </source>
</evidence>
<keyword evidence="3" id="KW-0444">Lipid biosynthesis</keyword>
<feature type="transmembrane region" description="Helical" evidence="14">
    <location>
        <begin position="35"/>
        <end position="54"/>
    </location>
</feature>
<dbReference type="Proteomes" id="UP000535491">
    <property type="component" value="Unassembled WGS sequence"/>
</dbReference>
<comment type="caution">
    <text evidence="16">The sequence shown here is derived from an EMBL/GenBank/DDBJ whole genome shotgun (WGS) entry which is preliminary data.</text>
</comment>
<evidence type="ECO:0000256" key="10">
    <source>
        <dbReference type="ARBA" id="ARBA00023002"/>
    </source>
</evidence>
<evidence type="ECO:0000256" key="11">
    <source>
        <dbReference type="ARBA" id="ARBA00023098"/>
    </source>
</evidence>
<evidence type="ECO:0000256" key="2">
    <source>
        <dbReference type="ARBA" id="ARBA00004477"/>
    </source>
</evidence>
<evidence type="ECO:0000256" key="6">
    <source>
        <dbReference type="ARBA" id="ARBA00022824"/>
    </source>
</evidence>
<dbReference type="Pfam" id="PF04116">
    <property type="entry name" value="FA_hydroxylase"/>
    <property type="match status" value="1"/>
</dbReference>
<dbReference type="PANTHER" id="PTHR12863:SF1">
    <property type="entry name" value="FATTY ACID 2-HYDROXYLASE"/>
    <property type="match status" value="1"/>
</dbReference>
<keyword evidence="12 14" id="KW-0472">Membrane</keyword>
<dbReference type="PANTHER" id="PTHR12863">
    <property type="entry name" value="FATTY ACID HYDROXYLASE"/>
    <property type="match status" value="1"/>
</dbReference>
<comment type="cofactor">
    <cofactor evidence="1">
        <name>Zn(2+)</name>
        <dbReference type="ChEBI" id="CHEBI:29105"/>
    </cofactor>
</comment>
<sequence>MSKYLKEFLFFPDIFIMCLVFFAGISTTLTWSDRGWTWLALALGALLFAISEYLTHRFIFHLKPPKNQFLLQLLKRLHYDHHEDPNNLKLLFLPLWYTGPQFIAVGIIAFFITKDISLTVGFLTGGIAYHLYYEWKHYVAHRPVKPFTSWGRKLKKYHLLHHFKSEHYWYGVTNPAIDHLMGTFKNEKEVETSPTVRKLMAEESKEQVKIG</sequence>
<dbReference type="AlphaFoldDB" id="A0A7W2A7G9"/>
<evidence type="ECO:0000256" key="5">
    <source>
        <dbReference type="ARBA" id="ARBA00022723"/>
    </source>
</evidence>
<evidence type="ECO:0000256" key="1">
    <source>
        <dbReference type="ARBA" id="ARBA00001947"/>
    </source>
</evidence>
<evidence type="ECO:0000313" key="16">
    <source>
        <dbReference type="EMBL" id="MBA4493114.1"/>
    </source>
</evidence>
<evidence type="ECO:0000256" key="7">
    <source>
        <dbReference type="ARBA" id="ARBA00022832"/>
    </source>
</evidence>
<gene>
    <name evidence="16" type="ORF">H1191_02145</name>
</gene>
<dbReference type="GO" id="GO:0080132">
    <property type="term" value="F:fatty acid 2-hydroxylase activity"/>
    <property type="evidence" value="ECO:0007669"/>
    <property type="project" value="InterPro"/>
</dbReference>
<name>A0A7W2A7G9_9BACL</name>
<dbReference type="GO" id="GO:0016020">
    <property type="term" value="C:membrane"/>
    <property type="evidence" value="ECO:0007669"/>
    <property type="project" value="InterPro"/>
</dbReference>
<keyword evidence="17" id="KW-1185">Reference proteome</keyword>
<keyword evidence="6" id="KW-0256">Endoplasmic reticulum</keyword>